<sequence>MSYPGNSVSHPKMTHYGILVCSAPALAGGAMPADGPSAKAAADFTAVSPGAAGSERGVGYEPILTNNQGMPVAGDQNSPNVGPRGSLLPKSLC</sequence>
<organism evidence="2 3">
    <name type="scientific">Lichenifustis flavocetrariae</name>
    <dbReference type="NCBI Taxonomy" id="2949735"/>
    <lineage>
        <taxon>Bacteria</taxon>
        <taxon>Pseudomonadati</taxon>
        <taxon>Pseudomonadota</taxon>
        <taxon>Alphaproteobacteria</taxon>
        <taxon>Hyphomicrobiales</taxon>
        <taxon>Lichenihabitantaceae</taxon>
        <taxon>Lichenifustis</taxon>
    </lineage>
</organism>
<dbReference type="RefSeq" id="WP_282589182.1">
    <property type="nucleotide sequence ID" value="NZ_JAMOIM010000067.1"/>
</dbReference>
<dbReference type="AlphaFoldDB" id="A0AA41ZBF7"/>
<name>A0AA41ZBF7_9HYPH</name>
<keyword evidence="3" id="KW-1185">Reference proteome</keyword>
<dbReference type="Proteomes" id="UP001165667">
    <property type="component" value="Unassembled WGS sequence"/>
</dbReference>
<protein>
    <submittedName>
        <fullName evidence="2">Uncharacterized protein</fullName>
    </submittedName>
</protein>
<dbReference type="Gene3D" id="4.10.91.20">
    <property type="match status" value="1"/>
</dbReference>
<proteinExistence type="predicted"/>
<accession>A0AA41ZBF7</accession>
<evidence type="ECO:0000313" key="3">
    <source>
        <dbReference type="Proteomes" id="UP001165667"/>
    </source>
</evidence>
<feature type="compositionally biased region" description="Polar residues" evidence="1">
    <location>
        <begin position="64"/>
        <end position="80"/>
    </location>
</feature>
<comment type="caution">
    <text evidence="2">The sequence shown here is derived from an EMBL/GenBank/DDBJ whole genome shotgun (WGS) entry which is preliminary data.</text>
</comment>
<feature type="region of interest" description="Disordered" evidence="1">
    <location>
        <begin position="58"/>
        <end position="93"/>
    </location>
</feature>
<evidence type="ECO:0000313" key="2">
    <source>
        <dbReference type="EMBL" id="MCW6512807.1"/>
    </source>
</evidence>
<reference evidence="2" key="1">
    <citation type="submission" date="2022-05" db="EMBL/GenBank/DDBJ databases">
        <authorList>
            <person name="Pankratov T."/>
        </authorList>
    </citation>
    <scope>NUCLEOTIDE SEQUENCE</scope>
    <source>
        <strain evidence="2">BP6-180914</strain>
    </source>
</reference>
<dbReference type="EMBL" id="JAMOIM010000067">
    <property type="protein sequence ID" value="MCW6512807.1"/>
    <property type="molecule type" value="Genomic_DNA"/>
</dbReference>
<evidence type="ECO:0000256" key="1">
    <source>
        <dbReference type="SAM" id="MobiDB-lite"/>
    </source>
</evidence>
<gene>
    <name evidence="2" type="ORF">M8523_33485</name>
</gene>